<proteinExistence type="predicted"/>
<keyword evidence="1" id="KW-0472">Membrane</keyword>
<keyword evidence="1" id="KW-1133">Transmembrane helix</keyword>
<keyword evidence="3" id="KW-1185">Reference proteome</keyword>
<evidence type="ECO:0000313" key="3">
    <source>
        <dbReference type="Proteomes" id="UP001387100"/>
    </source>
</evidence>
<accession>A0ABU8RKP7</accession>
<sequence length="80" mass="8437">MYLQQQHRRAPALVPVTSCAVVMLLAAVAALVLAAHSAPAPVVQGLAALGVLALVGVRLTAPRARVWWARPMPGAVRRPR</sequence>
<comment type="caution">
    <text evidence="2">The sequence shown here is derived from an EMBL/GenBank/DDBJ whole genome shotgun (WGS) entry which is preliminary data.</text>
</comment>
<reference evidence="2 3" key="1">
    <citation type="journal article" date="2017" name="Int. J. Syst. Evol. Microbiol.">
        <title>Pseudokineococcus basanitobsidens sp. nov., isolated from volcanic rock.</title>
        <authorList>
            <person name="Lee D.W."/>
            <person name="Park M.Y."/>
            <person name="Kim J.J."/>
            <person name="Kim B.S."/>
        </authorList>
    </citation>
    <scope>NUCLEOTIDE SEQUENCE [LARGE SCALE GENOMIC DNA]</scope>
    <source>
        <strain evidence="2 3">DSM 103726</strain>
    </source>
</reference>
<feature type="transmembrane region" description="Helical" evidence="1">
    <location>
        <begin position="42"/>
        <end position="61"/>
    </location>
</feature>
<keyword evidence="1" id="KW-0812">Transmembrane</keyword>
<protein>
    <submittedName>
        <fullName evidence="2">Uncharacterized protein</fullName>
    </submittedName>
</protein>
<gene>
    <name evidence="2" type="ORF">WDZ17_09800</name>
</gene>
<feature type="transmembrane region" description="Helical" evidence="1">
    <location>
        <begin position="12"/>
        <end position="36"/>
    </location>
</feature>
<organism evidence="2 3">
    <name type="scientific">Pseudokineococcus basanitobsidens</name>
    <dbReference type="NCBI Taxonomy" id="1926649"/>
    <lineage>
        <taxon>Bacteria</taxon>
        <taxon>Bacillati</taxon>
        <taxon>Actinomycetota</taxon>
        <taxon>Actinomycetes</taxon>
        <taxon>Kineosporiales</taxon>
        <taxon>Kineosporiaceae</taxon>
        <taxon>Pseudokineococcus</taxon>
    </lineage>
</organism>
<evidence type="ECO:0000256" key="1">
    <source>
        <dbReference type="SAM" id="Phobius"/>
    </source>
</evidence>
<name>A0ABU8RKP7_9ACTN</name>
<evidence type="ECO:0000313" key="2">
    <source>
        <dbReference type="EMBL" id="MEJ5945583.1"/>
    </source>
</evidence>
<dbReference type="RefSeq" id="WP_339574968.1">
    <property type="nucleotide sequence ID" value="NZ_JBBIAA010000009.1"/>
</dbReference>
<dbReference type="EMBL" id="JBBIAA010000009">
    <property type="protein sequence ID" value="MEJ5945583.1"/>
    <property type="molecule type" value="Genomic_DNA"/>
</dbReference>
<dbReference type="Proteomes" id="UP001387100">
    <property type="component" value="Unassembled WGS sequence"/>
</dbReference>